<protein>
    <recommendedName>
        <fullName evidence="3">DUF4219 domain-containing protein</fullName>
    </recommendedName>
</protein>
<reference evidence="1 2" key="1">
    <citation type="journal article" date="2018" name="BMC Genomics">
        <title>Comparative genome analyses reveal sequence features reflecting distinct modes of host-adaptation between dicot and monocot powdery mildew.</title>
        <authorList>
            <person name="Wu Y."/>
            <person name="Ma X."/>
            <person name="Pan Z."/>
            <person name="Kale S.D."/>
            <person name="Song Y."/>
            <person name="King H."/>
            <person name="Zhang Q."/>
            <person name="Presley C."/>
            <person name="Deng X."/>
            <person name="Wei C.I."/>
            <person name="Xiao S."/>
        </authorList>
    </citation>
    <scope>NUCLEOTIDE SEQUENCE [LARGE SCALE GENOMIC DNA]</scope>
    <source>
        <strain evidence="1">UMSG2</strain>
    </source>
</reference>
<keyword evidence="2" id="KW-1185">Reference proteome</keyword>
<accession>A0A420HXD0</accession>
<evidence type="ECO:0008006" key="3">
    <source>
        <dbReference type="Google" id="ProtNLM"/>
    </source>
</evidence>
<dbReference type="OrthoDB" id="3599317at2759"/>
<dbReference type="AlphaFoldDB" id="A0A420HXD0"/>
<name>A0A420HXD0_9PEZI</name>
<dbReference type="EMBL" id="MCFK01003596">
    <property type="protein sequence ID" value="RKF62124.1"/>
    <property type="molecule type" value="Genomic_DNA"/>
</dbReference>
<dbReference type="PANTHER" id="PTHR47481:SF31">
    <property type="entry name" value="OS01G0873500 PROTEIN"/>
    <property type="match status" value="1"/>
</dbReference>
<gene>
    <name evidence="1" type="ORF">OnM2_035107</name>
</gene>
<comment type="caution">
    <text evidence="1">The sequence shown here is derived from an EMBL/GenBank/DDBJ whole genome shotgun (WGS) entry which is preliminary data.</text>
</comment>
<dbReference type="Pfam" id="PF14223">
    <property type="entry name" value="Retrotran_gag_2"/>
    <property type="match status" value="1"/>
</dbReference>
<dbReference type="STRING" id="212602.A0A420HXD0"/>
<dbReference type="Proteomes" id="UP000286134">
    <property type="component" value="Unassembled WGS sequence"/>
</dbReference>
<dbReference type="PANTHER" id="PTHR47481">
    <property type="match status" value="1"/>
</dbReference>
<proteinExistence type="predicted"/>
<evidence type="ECO:0000313" key="2">
    <source>
        <dbReference type="Proteomes" id="UP000286134"/>
    </source>
</evidence>
<organism evidence="1 2">
    <name type="scientific">Erysiphe neolycopersici</name>
    <dbReference type="NCBI Taxonomy" id="212602"/>
    <lineage>
        <taxon>Eukaryota</taxon>
        <taxon>Fungi</taxon>
        <taxon>Dikarya</taxon>
        <taxon>Ascomycota</taxon>
        <taxon>Pezizomycotina</taxon>
        <taxon>Leotiomycetes</taxon>
        <taxon>Erysiphales</taxon>
        <taxon>Erysiphaceae</taxon>
        <taxon>Erysiphe</taxon>
    </lineage>
</organism>
<evidence type="ECO:0000313" key="1">
    <source>
        <dbReference type="EMBL" id="RKF62124.1"/>
    </source>
</evidence>
<sequence length="183" mass="21116">MNSDKSPIKKLQGSENYAIWAIRMEAILRKELTNDIIDTNIVTLEVNSSAFSSIQLCIEDGPLLQIKHLSRAHEVWKSLENLYCATGFSSEFVLCRELFDTKLCKFNTMEEYLNRVKQLSDDLKAKDMELPRQILFAWVLNNLTPAYRPLVSNITQSLGINKEAFTIESLFAILLSRHETYYM</sequence>